<dbReference type="InParanoid" id="A0A2R5G445"/>
<dbReference type="PANTHER" id="PTHR22811">
    <property type="entry name" value="TRANSMEMBRANE EMP24 DOMAIN-CONTAINING PROTEIN"/>
    <property type="match status" value="1"/>
</dbReference>
<evidence type="ECO:0000259" key="9">
    <source>
        <dbReference type="PROSITE" id="PS50866"/>
    </source>
</evidence>
<organism evidence="10 11">
    <name type="scientific">Hondaea fermentalgiana</name>
    <dbReference type="NCBI Taxonomy" id="2315210"/>
    <lineage>
        <taxon>Eukaryota</taxon>
        <taxon>Sar</taxon>
        <taxon>Stramenopiles</taxon>
        <taxon>Bigyra</taxon>
        <taxon>Labyrinthulomycetes</taxon>
        <taxon>Thraustochytrida</taxon>
        <taxon>Thraustochytriidae</taxon>
        <taxon>Hondaea</taxon>
    </lineage>
</organism>
<dbReference type="InterPro" id="IPR009038">
    <property type="entry name" value="GOLD_dom"/>
</dbReference>
<keyword evidence="11" id="KW-1185">Reference proteome</keyword>
<keyword evidence="4" id="KW-0732">Signal</keyword>
<evidence type="ECO:0000313" key="10">
    <source>
        <dbReference type="EMBL" id="GBG25802.1"/>
    </source>
</evidence>
<feature type="domain" description="GOLD" evidence="9">
    <location>
        <begin position="59"/>
        <end position="146"/>
    </location>
</feature>
<keyword evidence="3 7" id="KW-0812">Transmembrane</keyword>
<dbReference type="FunCoup" id="A0A2R5G445">
    <property type="interactions" value="143"/>
</dbReference>
<name>A0A2R5G445_9STRA</name>
<dbReference type="GO" id="GO:0016020">
    <property type="term" value="C:membrane"/>
    <property type="evidence" value="ECO:0007669"/>
    <property type="project" value="UniProtKB-SubCell"/>
</dbReference>
<dbReference type="InterPro" id="IPR015720">
    <property type="entry name" value="Emp24-like"/>
</dbReference>
<dbReference type="Pfam" id="PF01105">
    <property type="entry name" value="EMP24_GP25L"/>
    <property type="match status" value="1"/>
</dbReference>
<evidence type="ECO:0000256" key="3">
    <source>
        <dbReference type="ARBA" id="ARBA00022692"/>
    </source>
</evidence>
<comment type="similarity">
    <text evidence="2 7">Belongs to the EMP24/GP25L family.</text>
</comment>
<reference evidence="10 11" key="1">
    <citation type="submission" date="2017-12" db="EMBL/GenBank/DDBJ databases">
        <title>Sequencing, de novo assembly and annotation of complete genome of a new Thraustochytrid species, strain FCC1311.</title>
        <authorList>
            <person name="Sedici K."/>
            <person name="Godart F."/>
            <person name="Aiese Cigliano R."/>
            <person name="Sanseverino W."/>
            <person name="Barakat M."/>
            <person name="Ortet P."/>
            <person name="Marechal E."/>
            <person name="Cagnac O."/>
            <person name="Amato A."/>
        </authorList>
    </citation>
    <scope>NUCLEOTIDE SEQUENCE [LARGE SCALE GENOMIC DNA]</scope>
</reference>
<evidence type="ECO:0000256" key="1">
    <source>
        <dbReference type="ARBA" id="ARBA00004479"/>
    </source>
</evidence>
<comment type="caution">
    <text evidence="10">The sequence shown here is derived from an EMBL/GenBank/DDBJ whole genome shotgun (WGS) entry which is preliminary data.</text>
</comment>
<feature type="transmembrane region" description="Helical" evidence="8">
    <location>
        <begin position="21"/>
        <end position="39"/>
    </location>
</feature>
<proteinExistence type="inferred from homology"/>
<evidence type="ECO:0000256" key="6">
    <source>
        <dbReference type="ARBA" id="ARBA00023136"/>
    </source>
</evidence>
<dbReference type="PROSITE" id="PS50866">
    <property type="entry name" value="GOLD"/>
    <property type="match status" value="1"/>
</dbReference>
<dbReference type="Proteomes" id="UP000241890">
    <property type="component" value="Unassembled WGS sequence"/>
</dbReference>
<gene>
    <name evidence="10" type="ORF">FCC1311_020212</name>
</gene>
<evidence type="ECO:0000313" key="11">
    <source>
        <dbReference type="Proteomes" id="UP000241890"/>
    </source>
</evidence>
<comment type="subcellular location">
    <subcellularLocation>
        <location evidence="1 7">Membrane</location>
        <topology evidence="1 7">Single-pass type I membrane protein</topology>
    </subcellularLocation>
</comment>
<keyword evidence="6 8" id="KW-0472">Membrane</keyword>
<feature type="transmembrane region" description="Helical" evidence="8">
    <location>
        <begin position="205"/>
        <end position="225"/>
    </location>
</feature>
<sequence>MAQSQSRVEGVVRAHTAVRGGMVRVALLVATVLLSWSVAPTTALDSDLYFYPARGSASRRCFIEELPEDLFVIGEYTYPSFKDRPAVIKIFDAQGDEVYSEDADSKGRFAYPARASGEHTICVDAGPSSAKGPLTKNERFHFRLEIHGKDEVKLDSGAKREHLSNLEREIEELDGKVNVILKDIEYSREQEKHFRDQGERINSRIMWWSLFQTLLLLLSGVWQVVHLKNFFRAKKLV</sequence>
<evidence type="ECO:0000256" key="2">
    <source>
        <dbReference type="ARBA" id="ARBA00007104"/>
    </source>
</evidence>
<evidence type="ECO:0000256" key="5">
    <source>
        <dbReference type="ARBA" id="ARBA00022989"/>
    </source>
</evidence>
<evidence type="ECO:0000256" key="4">
    <source>
        <dbReference type="ARBA" id="ARBA00022729"/>
    </source>
</evidence>
<dbReference type="EMBL" id="BEYU01000015">
    <property type="protein sequence ID" value="GBG25802.1"/>
    <property type="molecule type" value="Genomic_DNA"/>
</dbReference>
<dbReference type="SMART" id="SM01190">
    <property type="entry name" value="EMP24_GP25L"/>
    <property type="match status" value="1"/>
</dbReference>
<evidence type="ECO:0000256" key="7">
    <source>
        <dbReference type="RuleBase" id="RU003827"/>
    </source>
</evidence>
<protein>
    <submittedName>
        <fullName evidence="10">Transmembrane emp24 domain-containing protein eca</fullName>
    </submittedName>
</protein>
<evidence type="ECO:0000256" key="8">
    <source>
        <dbReference type="SAM" id="Phobius"/>
    </source>
</evidence>
<dbReference type="AlphaFoldDB" id="A0A2R5G445"/>
<accession>A0A2R5G445</accession>
<dbReference type="OrthoDB" id="3427at2759"/>
<keyword evidence="5 8" id="KW-1133">Transmembrane helix</keyword>